<dbReference type="OrthoDB" id="9784548at2"/>
<dbReference type="EMBL" id="CP034563">
    <property type="protein sequence ID" value="AZQ65388.1"/>
    <property type="molecule type" value="Genomic_DNA"/>
</dbReference>
<feature type="domain" description="NAD glycohydrolase translocation F5/8 type C" evidence="1">
    <location>
        <begin position="55"/>
        <end position="219"/>
    </location>
</feature>
<evidence type="ECO:0000259" key="1">
    <source>
        <dbReference type="Pfam" id="PF25302"/>
    </source>
</evidence>
<dbReference type="Proteomes" id="UP000267268">
    <property type="component" value="Chromosome 2"/>
</dbReference>
<evidence type="ECO:0000313" key="3">
    <source>
        <dbReference type="Proteomes" id="UP000267268"/>
    </source>
</evidence>
<name>A0A3S9PB13_9BACT</name>
<keyword evidence="3" id="KW-1185">Reference proteome</keyword>
<proteinExistence type="predicted"/>
<gene>
    <name evidence="2" type="ORF">EI427_24560</name>
</gene>
<sequence length="224" mass="25845">MRKLLFILIIELLGLNYCIAQENELKVIYSKIAKPSDDEYVSKLIDQINGEFWGYHSGLIGTASASSTLKENENLNYSVNNLSDLNLTTAWVEGEEGNGIGESFSFQFNWKNSYEGYGKVYCFSGIIEVFNGYCKSEKLWLENGRIKQLKMYLNNYPVCLIELSDSWQYQKVNIQEFFKSEYNLNGKFTLKDNDVLKFEIIELYPGTKYNDVCLSEFVFESPAN</sequence>
<dbReference type="RefSeq" id="WP_126620051.1">
    <property type="nucleotide sequence ID" value="NZ_CP034563.1"/>
</dbReference>
<dbReference type="KEGG" id="fll:EI427_24560"/>
<dbReference type="Pfam" id="PF25302">
    <property type="entry name" value="NADase_transloc"/>
    <property type="match status" value="1"/>
</dbReference>
<dbReference type="InterPro" id="IPR057561">
    <property type="entry name" value="NADase_transloc"/>
</dbReference>
<dbReference type="NCBIfam" id="NF047619">
    <property type="entry name" value="NADase_discoid"/>
    <property type="match status" value="1"/>
</dbReference>
<reference evidence="2 3" key="1">
    <citation type="submission" date="2018-12" db="EMBL/GenBank/DDBJ databases">
        <title>Flammeovirga pectinis sp. nov., isolated from the gut of the Korean scallop, Patinopecten yessoensis.</title>
        <authorList>
            <person name="Bae J.-W."/>
            <person name="Jeong Y.-S."/>
            <person name="Kang W."/>
        </authorList>
    </citation>
    <scope>NUCLEOTIDE SEQUENCE [LARGE SCALE GENOMIC DNA]</scope>
    <source>
        <strain evidence="2 3">L12M1</strain>
    </source>
</reference>
<protein>
    <recommendedName>
        <fullName evidence="1">NAD glycohydrolase translocation F5/8 type C domain-containing protein</fullName>
    </recommendedName>
</protein>
<organism evidence="2 3">
    <name type="scientific">Flammeovirga pectinis</name>
    <dbReference type="NCBI Taxonomy" id="2494373"/>
    <lineage>
        <taxon>Bacteria</taxon>
        <taxon>Pseudomonadati</taxon>
        <taxon>Bacteroidota</taxon>
        <taxon>Cytophagia</taxon>
        <taxon>Cytophagales</taxon>
        <taxon>Flammeovirgaceae</taxon>
        <taxon>Flammeovirga</taxon>
    </lineage>
</organism>
<evidence type="ECO:0000313" key="2">
    <source>
        <dbReference type="EMBL" id="AZQ65388.1"/>
    </source>
</evidence>
<dbReference type="AlphaFoldDB" id="A0A3S9PB13"/>
<accession>A0A3S9PB13</accession>